<proteinExistence type="predicted"/>
<dbReference type="EMBL" id="FPHQ01000157">
    <property type="protein sequence ID" value="SFV77011.1"/>
    <property type="molecule type" value="Genomic_DNA"/>
</dbReference>
<evidence type="ECO:0008006" key="2">
    <source>
        <dbReference type="Google" id="ProtNLM"/>
    </source>
</evidence>
<evidence type="ECO:0000313" key="1">
    <source>
        <dbReference type="EMBL" id="SFV77011.1"/>
    </source>
</evidence>
<dbReference type="AlphaFoldDB" id="A0A1W1D8R0"/>
<dbReference type="Pfam" id="PF12048">
    <property type="entry name" value="DUF3530"/>
    <property type="match status" value="2"/>
</dbReference>
<dbReference type="SUPFAM" id="SSF53474">
    <property type="entry name" value="alpha/beta-Hydrolases"/>
    <property type="match status" value="1"/>
</dbReference>
<accession>A0A1W1D8R0</accession>
<dbReference type="InterPro" id="IPR029058">
    <property type="entry name" value="AB_hydrolase_fold"/>
</dbReference>
<gene>
    <name evidence="1" type="ORF">MNB_SUP05-10-101</name>
</gene>
<dbReference type="Gene3D" id="3.40.50.1820">
    <property type="entry name" value="alpha/beta hydrolase"/>
    <property type="match status" value="1"/>
</dbReference>
<organism evidence="1">
    <name type="scientific">hydrothermal vent metagenome</name>
    <dbReference type="NCBI Taxonomy" id="652676"/>
    <lineage>
        <taxon>unclassified sequences</taxon>
        <taxon>metagenomes</taxon>
        <taxon>ecological metagenomes</taxon>
    </lineage>
</organism>
<name>A0A1W1D8R0_9ZZZZ</name>
<sequence length="242" mass="27018">MKLLFILLTVLANFAWAQIIPDYAKESRWASHVEDGLMDGDIVWLSNNDHEFISIYTPSETDTKQTAIVIHGLGVHPDWSQVIQPLRVALTEKGFNTLSIQMPVLANGIGGDSYTPLLPNTERRIKAAIDYLEKQGLSANTIIAHSLGSKMSAYYLANNKHPFKYFVGIGMGKGISKYLSKINIPILDLYGDDDIPTVLSAVRQKQQASKYNPSYTQKMVGADHFFNDKEELLIDTVSAWLN</sequence>
<protein>
    <recommendedName>
        <fullName evidence="2">DUF3530 domain-containing protein</fullName>
    </recommendedName>
</protein>
<dbReference type="InterPro" id="IPR022529">
    <property type="entry name" value="DUF3530"/>
</dbReference>
<reference evidence="1" key="1">
    <citation type="submission" date="2016-10" db="EMBL/GenBank/DDBJ databases">
        <authorList>
            <person name="de Groot N.N."/>
        </authorList>
    </citation>
    <scope>NUCLEOTIDE SEQUENCE</scope>
</reference>